<feature type="domain" description="Bacterial transcriptional activator" evidence="7">
    <location>
        <begin position="94"/>
        <end position="219"/>
    </location>
</feature>
<dbReference type="InterPro" id="IPR036388">
    <property type="entry name" value="WH-like_DNA-bd_sf"/>
</dbReference>
<dbReference type="Pfam" id="PF03704">
    <property type="entry name" value="BTAD"/>
    <property type="match status" value="1"/>
</dbReference>
<dbReference type="SMART" id="SM00862">
    <property type="entry name" value="Trans_reg_C"/>
    <property type="match status" value="1"/>
</dbReference>
<dbReference type="InterPro" id="IPR003593">
    <property type="entry name" value="AAA+_ATPase"/>
</dbReference>
<keyword evidence="4" id="KW-0804">Transcription</keyword>
<feature type="domain" description="OmpR/PhoB-type" evidence="6">
    <location>
        <begin position="16"/>
        <end position="87"/>
    </location>
</feature>
<dbReference type="Gene3D" id="3.40.50.300">
    <property type="entry name" value="P-loop containing nucleotide triphosphate hydrolases"/>
    <property type="match status" value="1"/>
</dbReference>
<dbReference type="InterPro" id="IPR019734">
    <property type="entry name" value="TPR_rpt"/>
</dbReference>
<evidence type="ECO:0000256" key="2">
    <source>
        <dbReference type="ARBA" id="ARBA00023015"/>
    </source>
</evidence>
<evidence type="ECO:0000256" key="1">
    <source>
        <dbReference type="ARBA" id="ARBA00005820"/>
    </source>
</evidence>
<dbReference type="Gene3D" id="1.10.8.430">
    <property type="entry name" value="Helical domain of apoptotic protease-activating factors"/>
    <property type="match status" value="1"/>
</dbReference>
<gene>
    <name evidence="8" type="ORF">EV192_119129</name>
</gene>
<dbReference type="EMBL" id="SLWS01000019">
    <property type="protein sequence ID" value="TCO46550.1"/>
    <property type="molecule type" value="Genomic_DNA"/>
</dbReference>
<dbReference type="OrthoDB" id="3587032at2"/>
<dbReference type="GO" id="GO:0000160">
    <property type="term" value="P:phosphorelay signal transduction system"/>
    <property type="evidence" value="ECO:0007669"/>
    <property type="project" value="InterPro"/>
</dbReference>
<accession>A0A4V2S423</accession>
<dbReference type="PRINTS" id="PR00364">
    <property type="entry name" value="DISEASERSIST"/>
</dbReference>
<sequence length="868" mass="94382">MDTYRILGPLEVTVDGRAVPLGGRKPRMLLATLLLDPNTTVDVDTLVEVLWPDGPPRSAVANVRTYAHTLRAAVGDRVHTRSRGYKITVAPDELDMTTFEVRARAGRLAEASALWRGRALADLPRSPVWEPTLARLEELRLSVLERSMATRDDVIPELRGLLAEHPLREELWRQLVLGLHRSGRAAEALNAYADAERVLATELGTRPGLGLRRAQAVINQAAINAGVFPVCQLPLDIPDFTGRRTTVRRLVELLRGPKPVVAAVTGPPGAGKSTLAVHIGHHLAGLFPDGQLYVDLRHTHDALAYLMATLGIPDDGGTDAVRVARYRSALARRRILLVLDNATDVGAITPLLPGSGGSAVIVTGRRAMPDLPGAVGVPITALSDAEAGDLLARIAGRRVREEPDHAAEVLRACGNLPLAVRVAGAKLATRPAVPVRVLAHRLRDERRRLDELTIGSMAVRPSVTDSYERLAPEAARAFRFAGLLGPDPFPGWALAALLDRPHADDVLDTLVDANLLDVAGSTPRYRLPDPFRSYAGERLDTESRHDVQAATRRVLDAYLALATHAAERIPVPFFGLLPRPGTSVAGAGDPVEWLAAERATVTALLSVANQLGLHDHAWRIPAVYAPFFDLRGRWDDWQRSHEIALRGARGAGDRHGEAIVQRNLGQLHLYQDNYPAAEHALDEALRLFTEAGDASGVGITLAGIGTTLRNHGRYRGALALHHRARRIFVRVAEPNLEAVARIAIGVDLLAQQRFPAAEGWLTGARELAADIGDQHREAHALQRLATLRGEQGDPERALDHLAEVTATFQQLGDDHCVAYARQHTAELCLRTGDRERAHELLTTTLDAHLRSGDRRSAEEVSHLLDQLS</sequence>
<evidence type="ECO:0000313" key="9">
    <source>
        <dbReference type="Proteomes" id="UP000295680"/>
    </source>
</evidence>
<dbReference type="GO" id="GO:0006355">
    <property type="term" value="P:regulation of DNA-templated transcription"/>
    <property type="evidence" value="ECO:0007669"/>
    <property type="project" value="InterPro"/>
</dbReference>
<organism evidence="8 9">
    <name type="scientific">Actinocrispum wychmicini</name>
    <dbReference type="NCBI Taxonomy" id="1213861"/>
    <lineage>
        <taxon>Bacteria</taxon>
        <taxon>Bacillati</taxon>
        <taxon>Actinomycetota</taxon>
        <taxon>Actinomycetes</taxon>
        <taxon>Pseudonocardiales</taxon>
        <taxon>Pseudonocardiaceae</taxon>
        <taxon>Actinocrispum</taxon>
    </lineage>
</organism>
<dbReference type="PANTHER" id="PTHR35807:SF1">
    <property type="entry name" value="TRANSCRIPTIONAL REGULATOR REDD"/>
    <property type="match status" value="1"/>
</dbReference>
<dbReference type="InterPro" id="IPR005158">
    <property type="entry name" value="BTAD"/>
</dbReference>
<dbReference type="SUPFAM" id="SSF48452">
    <property type="entry name" value="TPR-like"/>
    <property type="match status" value="3"/>
</dbReference>
<evidence type="ECO:0000259" key="6">
    <source>
        <dbReference type="SMART" id="SM00862"/>
    </source>
</evidence>
<dbReference type="SMART" id="SM00028">
    <property type="entry name" value="TPR"/>
    <property type="match status" value="3"/>
</dbReference>
<dbReference type="Gene3D" id="1.10.10.10">
    <property type="entry name" value="Winged helix-like DNA-binding domain superfamily/Winged helix DNA-binding domain"/>
    <property type="match status" value="1"/>
</dbReference>
<name>A0A4V2S423_9PSEU</name>
<dbReference type="InterPro" id="IPR027417">
    <property type="entry name" value="P-loop_NTPase"/>
</dbReference>
<dbReference type="InterPro" id="IPR051677">
    <property type="entry name" value="AfsR-DnrI-RedD_regulator"/>
</dbReference>
<comment type="similarity">
    <text evidence="1">Belongs to the AfsR/DnrI/RedD regulatory family.</text>
</comment>
<reference evidence="8 9" key="1">
    <citation type="submission" date="2019-03" db="EMBL/GenBank/DDBJ databases">
        <title>Genomic Encyclopedia of Type Strains, Phase IV (KMG-IV): sequencing the most valuable type-strain genomes for metagenomic binning, comparative biology and taxonomic classification.</title>
        <authorList>
            <person name="Goeker M."/>
        </authorList>
    </citation>
    <scope>NUCLEOTIDE SEQUENCE [LARGE SCALE GENOMIC DNA]</scope>
    <source>
        <strain evidence="8 9">DSM 45934</strain>
    </source>
</reference>
<keyword evidence="2" id="KW-0805">Transcription regulation</keyword>
<dbReference type="Pfam" id="PF13424">
    <property type="entry name" value="TPR_12"/>
    <property type="match status" value="1"/>
</dbReference>
<evidence type="ECO:0000259" key="7">
    <source>
        <dbReference type="SMART" id="SM01043"/>
    </source>
</evidence>
<dbReference type="InterPro" id="IPR016032">
    <property type="entry name" value="Sig_transdc_resp-reg_C-effctor"/>
</dbReference>
<keyword evidence="9" id="KW-1185">Reference proteome</keyword>
<dbReference type="InterPro" id="IPR011990">
    <property type="entry name" value="TPR-like_helical_dom_sf"/>
</dbReference>
<dbReference type="Gene3D" id="1.25.40.10">
    <property type="entry name" value="Tetratricopeptide repeat domain"/>
    <property type="match status" value="2"/>
</dbReference>
<dbReference type="SUPFAM" id="SSF46894">
    <property type="entry name" value="C-terminal effector domain of the bipartite response regulators"/>
    <property type="match status" value="1"/>
</dbReference>
<evidence type="ECO:0000256" key="4">
    <source>
        <dbReference type="ARBA" id="ARBA00023163"/>
    </source>
</evidence>
<dbReference type="SMART" id="SM00382">
    <property type="entry name" value="AAA"/>
    <property type="match status" value="1"/>
</dbReference>
<comment type="caution">
    <text evidence="8">The sequence shown here is derived from an EMBL/GenBank/DDBJ whole genome shotgun (WGS) entry which is preliminary data.</text>
</comment>
<evidence type="ECO:0000313" key="8">
    <source>
        <dbReference type="EMBL" id="TCO46550.1"/>
    </source>
</evidence>
<dbReference type="InterPro" id="IPR001867">
    <property type="entry name" value="OmpR/PhoB-type_DNA-bd"/>
</dbReference>
<proteinExistence type="inferred from homology"/>
<dbReference type="AlphaFoldDB" id="A0A4V2S423"/>
<dbReference type="PANTHER" id="PTHR35807">
    <property type="entry name" value="TRANSCRIPTIONAL REGULATOR REDD-RELATED"/>
    <property type="match status" value="1"/>
</dbReference>
<dbReference type="SMART" id="SM01043">
    <property type="entry name" value="BTAD"/>
    <property type="match status" value="1"/>
</dbReference>
<protein>
    <submittedName>
        <fullName evidence="8">DNA-binding SARP family transcriptional activator</fullName>
    </submittedName>
</protein>
<dbReference type="Proteomes" id="UP000295680">
    <property type="component" value="Unassembled WGS sequence"/>
</dbReference>
<dbReference type="CDD" id="cd15831">
    <property type="entry name" value="BTAD"/>
    <property type="match status" value="1"/>
</dbReference>
<dbReference type="InterPro" id="IPR042197">
    <property type="entry name" value="Apaf_helical"/>
</dbReference>
<dbReference type="GO" id="GO:0003677">
    <property type="term" value="F:DNA binding"/>
    <property type="evidence" value="ECO:0007669"/>
    <property type="project" value="UniProtKB-KW"/>
</dbReference>
<evidence type="ECO:0000259" key="5">
    <source>
        <dbReference type="SMART" id="SM00382"/>
    </source>
</evidence>
<keyword evidence="3 8" id="KW-0238">DNA-binding</keyword>
<dbReference type="GO" id="GO:0043531">
    <property type="term" value="F:ADP binding"/>
    <property type="evidence" value="ECO:0007669"/>
    <property type="project" value="InterPro"/>
</dbReference>
<dbReference type="SUPFAM" id="SSF52540">
    <property type="entry name" value="P-loop containing nucleoside triphosphate hydrolases"/>
    <property type="match status" value="1"/>
</dbReference>
<evidence type="ECO:0000256" key="3">
    <source>
        <dbReference type="ARBA" id="ARBA00023125"/>
    </source>
</evidence>
<feature type="domain" description="AAA+ ATPase" evidence="5">
    <location>
        <begin position="258"/>
        <end position="405"/>
    </location>
</feature>
<dbReference type="RefSeq" id="WP_132125995.1">
    <property type="nucleotide sequence ID" value="NZ_SLWS01000019.1"/>
</dbReference>